<evidence type="ECO:0000259" key="2">
    <source>
        <dbReference type="PROSITE" id="PS51898"/>
    </source>
</evidence>
<dbReference type="InterPro" id="IPR011010">
    <property type="entry name" value="DNA_brk_join_enz"/>
</dbReference>
<dbReference type="Gene3D" id="1.10.443.10">
    <property type="entry name" value="Intergrase catalytic core"/>
    <property type="match status" value="1"/>
</dbReference>
<dbReference type="GO" id="GO:0003677">
    <property type="term" value="F:DNA binding"/>
    <property type="evidence" value="ECO:0007669"/>
    <property type="project" value="InterPro"/>
</dbReference>
<dbReference type="Pfam" id="PF00589">
    <property type="entry name" value="Phage_integrase"/>
    <property type="match status" value="1"/>
</dbReference>
<proteinExistence type="predicted"/>
<comment type="caution">
    <text evidence="3">The sequence shown here is derived from an EMBL/GenBank/DDBJ whole genome shotgun (WGS) entry which is preliminary data.</text>
</comment>
<sequence>MGPDWPGTDLVFPSEAHTAIYSGNFLRTFRGICQEAGIEGLTIHGLRHFFAAFLLAFGENPKVVQEILGHASISLTLDTYSKVLPGLKERAVEKLRGFLSLSRHEN</sequence>
<dbReference type="PROSITE" id="PS51898">
    <property type="entry name" value="TYR_RECOMBINASE"/>
    <property type="match status" value="1"/>
</dbReference>
<feature type="domain" description="Tyr recombinase" evidence="2">
    <location>
        <begin position="1"/>
        <end position="93"/>
    </location>
</feature>
<dbReference type="SUPFAM" id="SSF56349">
    <property type="entry name" value="DNA breaking-rejoining enzymes"/>
    <property type="match status" value="1"/>
</dbReference>
<dbReference type="EMBL" id="DTIY01000026">
    <property type="protein sequence ID" value="HGY38981.1"/>
    <property type="molecule type" value="Genomic_DNA"/>
</dbReference>
<evidence type="ECO:0000256" key="1">
    <source>
        <dbReference type="ARBA" id="ARBA00023172"/>
    </source>
</evidence>
<protein>
    <submittedName>
        <fullName evidence="3">Site-specific integrase</fullName>
    </submittedName>
</protein>
<keyword evidence="1" id="KW-0233">DNA recombination</keyword>
<accession>A0A7V4TFP3</accession>
<organism evidence="3">
    <name type="scientific">Candidatus Caldatribacterium saccharofermentans</name>
    <dbReference type="NCBI Taxonomy" id="1454753"/>
    <lineage>
        <taxon>Bacteria</taxon>
        <taxon>Pseudomonadati</taxon>
        <taxon>Atribacterota</taxon>
        <taxon>Atribacteria</taxon>
        <taxon>Atribacterales</taxon>
        <taxon>Candidatus Caldatribacteriaceae</taxon>
        <taxon>Candidatus Caldatribacterium</taxon>
    </lineage>
</organism>
<dbReference type="GO" id="GO:0006310">
    <property type="term" value="P:DNA recombination"/>
    <property type="evidence" value="ECO:0007669"/>
    <property type="project" value="UniProtKB-KW"/>
</dbReference>
<evidence type="ECO:0000313" key="3">
    <source>
        <dbReference type="EMBL" id="HGY38981.1"/>
    </source>
</evidence>
<gene>
    <name evidence="3" type="ORF">ENW11_04120</name>
</gene>
<reference evidence="3" key="1">
    <citation type="journal article" date="2020" name="mSystems">
        <title>Genome- and Community-Level Interaction Insights into Carbon Utilization and Element Cycling Functions of Hydrothermarchaeota in Hydrothermal Sediment.</title>
        <authorList>
            <person name="Zhou Z."/>
            <person name="Liu Y."/>
            <person name="Xu W."/>
            <person name="Pan J."/>
            <person name="Luo Z.H."/>
            <person name="Li M."/>
        </authorList>
    </citation>
    <scope>NUCLEOTIDE SEQUENCE [LARGE SCALE GENOMIC DNA]</scope>
    <source>
        <strain evidence="3">SpSt-82</strain>
    </source>
</reference>
<dbReference type="AlphaFoldDB" id="A0A7V4TFP3"/>
<dbReference type="GO" id="GO:0015074">
    <property type="term" value="P:DNA integration"/>
    <property type="evidence" value="ECO:0007669"/>
    <property type="project" value="InterPro"/>
</dbReference>
<dbReference type="InterPro" id="IPR002104">
    <property type="entry name" value="Integrase_catalytic"/>
</dbReference>
<dbReference type="InterPro" id="IPR013762">
    <property type="entry name" value="Integrase-like_cat_sf"/>
</dbReference>
<name>A0A7V4TFP3_9BACT</name>